<accession>A0A9I9EKL5</accession>
<proteinExistence type="inferred from homology"/>
<evidence type="ECO:0000259" key="8">
    <source>
        <dbReference type="Pfam" id="PF13359"/>
    </source>
</evidence>
<feature type="domain" description="DDE Tnp4" evidence="8">
    <location>
        <begin position="66"/>
        <end position="142"/>
    </location>
</feature>
<dbReference type="InterPro" id="IPR045249">
    <property type="entry name" value="HARBI1-like"/>
</dbReference>
<dbReference type="GO" id="GO:0004518">
    <property type="term" value="F:nuclease activity"/>
    <property type="evidence" value="ECO:0007669"/>
    <property type="project" value="UniProtKB-KW"/>
</dbReference>
<dbReference type="PANTHER" id="PTHR22930">
    <property type="match status" value="1"/>
</dbReference>
<evidence type="ECO:0000256" key="4">
    <source>
        <dbReference type="ARBA" id="ARBA00022722"/>
    </source>
</evidence>
<evidence type="ECO:0000256" key="2">
    <source>
        <dbReference type="ARBA" id="ARBA00004123"/>
    </source>
</evidence>
<evidence type="ECO:0000256" key="6">
    <source>
        <dbReference type="ARBA" id="ARBA00022801"/>
    </source>
</evidence>
<evidence type="ECO:0000256" key="3">
    <source>
        <dbReference type="ARBA" id="ARBA00006958"/>
    </source>
</evidence>
<evidence type="ECO:0000256" key="5">
    <source>
        <dbReference type="ARBA" id="ARBA00022723"/>
    </source>
</evidence>
<comment type="similarity">
    <text evidence="3">Belongs to the HARBI1 family.</text>
</comment>
<name>A0A9I9EKL5_CUCME</name>
<keyword evidence="7" id="KW-0539">Nucleus</keyword>
<evidence type="ECO:0000256" key="1">
    <source>
        <dbReference type="ARBA" id="ARBA00001968"/>
    </source>
</evidence>
<keyword evidence="4" id="KW-0540">Nuclease</keyword>
<dbReference type="InterPro" id="IPR027806">
    <property type="entry name" value="HARBI1_dom"/>
</dbReference>
<dbReference type="Pfam" id="PF13359">
    <property type="entry name" value="DDE_Tnp_4"/>
    <property type="match status" value="1"/>
</dbReference>
<evidence type="ECO:0000256" key="7">
    <source>
        <dbReference type="ARBA" id="ARBA00023242"/>
    </source>
</evidence>
<comment type="subcellular location">
    <subcellularLocation>
        <location evidence="2">Nucleus</location>
    </subcellularLocation>
</comment>
<dbReference type="AlphaFoldDB" id="A0A9I9EKL5"/>
<dbReference type="EnsemblPlants" id="MELO3C035151.2.1">
    <property type="protein sequence ID" value="MELO3C035151.2.1"/>
    <property type="gene ID" value="MELO3C035151.2"/>
</dbReference>
<sequence length="164" mass="18029">MDPHEIATVVSVFTIAQRQMLLILEALLHDNKRIITSRSMADLESTEYVDVEEMVALFLHNCLGALDGTYIKVNVSAADRPRYRTRKGEVATNVLDVCDTKGDFVFILAGWEGSVADSRIMASSSRSPKHSWTHVEEAYLVDCLVDLVNAGGGGRTTGPFDLVI</sequence>
<dbReference type="PANTHER" id="PTHR22930:SF281">
    <property type="entry name" value="NUCLEASE"/>
    <property type="match status" value="1"/>
</dbReference>
<evidence type="ECO:0000313" key="9">
    <source>
        <dbReference type="EnsemblPlants" id="MELO3C035151.2.1"/>
    </source>
</evidence>
<organism evidence="9">
    <name type="scientific">Cucumis melo</name>
    <name type="common">Muskmelon</name>
    <dbReference type="NCBI Taxonomy" id="3656"/>
    <lineage>
        <taxon>Eukaryota</taxon>
        <taxon>Viridiplantae</taxon>
        <taxon>Streptophyta</taxon>
        <taxon>Embryophyta</taxon>
        <taxon>Tracheophyta</taxon>
        <taxon>Spermatophyta</taxon>
        <taxon>Magnoliopsida</taxon>
        <taxon>eudicotyledons</taxon>
        <taxon>Gunneridae</taxon>
        <taxon>Pentapetalae</taxon>
        <taxon>rosids</taxon>
        <taxon>fabids</taxon>
        <taxon>Cucurbitales</taxon>
        <taxon>Cucurbitaceae</taxon>
        <taxon>Benincaseae</taxon>
        <taxon>Cucumis</taxon>
    </lineage>
</organism>
<reference evidence="9" key="1">
    <citation type="submission" date="2023-03" db="UniProtKB">
        <authorList>
            <consortium name="EnsemblPlants"/>
        </authorList>
    </citation>
    <scope>IDENTIFICATION</scope>
</reference>
<protein>
    <recommendedName>
        <fullName evidence="8">DDE Tnp4 domain-containing protein</fullName>
    </recommendedName>
</protein>
<dbReference type="GO" id="GO:0016787">
    <property type="term" value="F:hydrolase activity"/>
    <property type="evidence" value="ECO:0007669"/>
    <property type="project" value="UniProtKB-KW"/>
</dbReference>
<comment type="cofactor">
    <cofactor evidence="1">
        <name>a divalent metal cation</name>
        <dbReference type="ChEBI" id="CHEBI:60240"/>
    </cofactor>
</comment>
<keyword evidence="5" id="KW-0479">Metal-binding</keyword>
<dbReference type="Gramene" id="MELO3C035151.2.1">
    <property type="protein sequence ID" value="MELO3C035151.2.1"/>
    <property type="gene ID" value="MELO3C035151.2"/>
</dbReference>
<dbReference type="GO" id="GO:0005634">
    <property type="term" value="C:nucleus"/>
    <property type="evidence" value="ECO:0007669"/>
    <property type="project" value="UniProtKB-SubCell"/>
</dbReference>
<keyword evidence="6" id="KW-0378">Hydrolase</keyword>
<dbReference type="GO" id="GO:0046872">
    <property type="term" value="F:metal ion binding"/>
    <property type="evidence" value="ECO:0007669"/>
    <property type="project" value="UniProtKB-KW"/>
</dbReference>